<dbReference type="PaxDb" id="3880-AES94774"/>
<gene>
    <name evidence="1" type="ordered locus">MTR_5g018180</name>
</gene>
<reference evidence="2" key="3">
    <citation type="submission" date="2015-04" db="UniProtKB">
        <authorList>
            <consortium name="EnsemblPlants"/>
        </authorList>
    </citation>
    <scope>IDENTIFICATION</scope>
    <source>
        <strain evidence="2">cv. Jemalong A17</strain>
    </source>
</reference>
<sequence length="164" mass="18811">MAGIELEEEIENDGGGSASLKIGRSVQLIIVQILKQFVWNENRSIRFTSFREKTKQRVGLAKPPEPAVSRLFARFYEPAVFRATRTGQCSGSRFNRLNRPVRSGFHYHGNYCWYLNMDWHTYTYVGGKFELGCGMLIRITTLETINAKIREGKIRLNNSSSDKL</sequence>
<dbReference type="EMBL" id="CM001221">
    <property type="protein sequence ID" value="AES94774.1"/>
    <property type="molecule type" value="Genomic_DNA"/>
</dbReference>
<evidence type="ECO:0000313" key="1">
    <source>
        <dbReference type="EMBL" id="AES94774.1"/>
    </source>
</evidence>
<reference evidence="1 3" key="2">
    <citation type="journal article" date="2014" name="BMC Genomics">
        <title>An improved genome release (version Mt4.0) for the model legume Medicago truncatula.</title>
        <authorList>
            <person name="Tang H."/>
            <person name="Krishnakumar V."/>
            <person name="Bidwell S."/>
            <person name="Rosen B."/>
            <person name="Chan A."/>
            <person name="Zhou S."/>
            <person name="Gentzbittel L."/>
            <person name="Childs K.L."/>
            <person name="Yandell M."/>
            <person name="Gundlach H."/>
            <person name="Mayer K.F."/>
            <person name="Schwartz D.C."/>
            <person name="Town C.D."/>
        </authorList>
    </citation>
    <scope>GENOME REANNOTATION</scope>
    <source>
        <strain evidence="2 3">cv. Jemalong A17</strain>
    </source>
</reference>
<protein>
    <submittedName>
        <fullName evidence="1 2">Uncharacterized protein</fullName>
    </submittedName>
</protein>
<keyword evidence="3" id="KW-1185">Reference proteome</keyword>
<proteinExistence type="predicted"/>
<dbReference type="EnsemblPlants" id="AES94774">
    <property type="protein sequence ID" value="AES94774"/>
    <property type="gene ID" value="MTR_5g018180"/>
</dbReference>
<evidence type="ECO:0000313" key="2">
    <source>
        <dbReference type="EnsemblPlants" id="AES94774"/>
    </source>
</evidence>
<organism evidence="1 3">
    <name type="scientific">Medicago truncatula</name>
    <name type="common">Barrel medic</name>
    <name type="synonym">Medicago tribuloides</name>
    <dbReference type="NCBI Taxonomy" id="3880"/>
    <lineage>
        <taxon>Eukaryota</taxon>
        <taxon>Viridiplantae</taxon>
        <taxon>Streptophyta</taxon>
        <taxon>Embryophyta</taxon>
        <taxon>Tracheophyta</taxon>
        <taxon>Spermatophyta</taxon>
        <taxon>Magnoliopsida</taxon>
        <taxon>eudicotyledons</taxon>
        <taxon>Gunneridae</taxon>
        <taxon>Pentapetalae</taxon>
        <taxon>rosids</taxon>
        <taxon>fabids</taxon>
        <taxon>Fabales</taxon>
        <taxon>Fabaceae</taxon>
        <taxon>Papilionoideae</taxon>
        <taxon>50 kb inversion clade</taxon>
        <taxon>NPAAA clade</taxon>
        <taxon>Hologalegina</taxon>
        <taxon>IRL clade</taxon>
        <taxon>Trifolieae</taxon>
        <taxon>Medicago</taxon>
    </lineage>
</organism>
<evidence type="ECO:0000313" key="3">
    <source>
        <dbReference type="Proteomes" id="UP000002051"/>
    </source>
</evidence>
<dbReference type="AlphaFoldDB" id="G7K9D1"/>
<dbReference type="HOGENOM" id="CLU_1621472_0_0_1"/>
<dbReference type="Proteomes" id="UP000002051">
    <property type="component" value="Chromosome 5"/>
</dbReference>
<accession>G7K9D1</accession>
<reference evidence="1 3" key="1">
    <citation type="journal article" date="2011" name="Nature">
        <title>The Medicago genome provides insight into the evolution of rhizobial symbioses.</title>
        <authorList>
            <person name="Young N.D."/>
            <person name="Debelle F."/>
            <person name="Oldroyd G.E."/>
            <person name="Geurts R."/>
            <person name="Cannon S.B."/>
            <person name="Udvardi M.K."/>
            <person name="Benedito V.A."/>
            <person name="Mayer K.F."/>
            <person name="Gouzy J."/>
            <person name="Schoof H."/>
            <person name="Van de Peer Y."/>
            <person name="Proost S."/>
            <person name="Cook D.R."/>
            <person name="Meyers B.C."/>
            <person name="Spannagl M."/>
            <person name="Cheung F."/>
            <person name="De Mita S."/>
            <person name="Krishnakumar V."/>
            <person name="Gundlach H."/>
            <person name="Zhou S."/>
            <person name="Mudge J."/>
            <person name="Bharti A.K."/>
            <person name="Murray J.D."/>
            <person name="Naoumkina M.A."/>
            <person name="Rosen B."/>
            <person name="Silverstein K.A."/>
            <person name="Tang H."/>
            <person name="Rombauts S."/>
            <person name="Zhao P.X."/>
            <person name="Zhou P."/>
            <person name="Barbe V."/>
            <person name="Bardou P."/>
            <person name="Bechner M."/>
            <person name="Bellec A."/>
            <person name="Berger A."/>
            <person name="Berges H."/>
            <person name="Bidwell S."/>
            <person name="Bisseling T."/>
            <person name="Choisne N."/>
            <person name="Couloux A."/>
            <person name="Denny R."/>
            <person name="Deshpande S."/>
            <person name="Dai X."/>
            <person name="Doyle J.J."/>
            <person name="Dudez A.M."/>
            <person name="Farmer A.D."/>
            <person name="Fouteau S."/>
            <person name="Franken C."/>
            <person name="Gibelin C."/>
            <person name="Gish J."/>
            <person name="Goldstein S."/>
            <person name="Gonzalez A.J."/>
            <person name="Green P.J."/>
            <person name="Hallab A."/>
            <person name="Hartog M."/>
            <person name="Hua A."/>
            <person name="Humphray S.J."/>
            <person name="Jeong D.H."/>
            <person name="Jing Y."/>
            <person name="Jocker A."/>
            <person name="Kenton S.M."/>
            <person name="Kim D.J."/>
            <person name="Klee K."/>
            <person name="Lai H."/>
            <person name="Lang C."/>
            <person name="Lin S."/>
            <person name="Macmil S.L."/>
            <person name="Magdelenat G."/>
            <person name="Matthews L."/>
            <person name="McCorrison J."/>
            <person name="Monaghan E.L."/>
            <person name="Mun J.H."/>
            <person name="Najar F.Z."/>
            <person name="Nicholson C."/>
            <person name="Noirot C."/>
            <person name="O'Bleness M."/>
            <person name="Paule C.R."/>
            <person name="Poulain J."/>
            <person name="Prion F."/>
            <person name="Qin B."/>
            <person name="Qu C."/>
            <person name="Retzel E.F."/>
            <person name="Riddle C."/>
            <person name="Sallet E."/>
            <person name="Samain S."/>
            <person name="Samson N."/>
            <person name="Sanders I."/>
            <person name="Saurat O."/>
            <person name="Scarpelli C."/>
            <person name="Schiex T."/>
            <person name="Segurens B."/>
            <person name="Severin A.J."/>
            <person name="Sherrier D.J."/>
            <person name="Shi R."/>
            <person name="Sims S."/>
            <person name="Singer S.R."/>
            <person name="Sinharoy S."/>
            <person name="Sterck L."/>
            <person name="Viollet A."/>
            <person name="Wang B.B."/>
            <person name="Wang K."/>
            <person name="Wang M."/>
            <person name="Wang X."/>
            <person name="Warfsmann J."/>
            <person name="Weissenbach J."/>
            <person name="White D.D."/>
            <person name="White J.D."/>
            <person name="Wiley G.B."/>
            <person name="Wincker P."/>
            <person name="Xing Y."/>
            <person name="Yang L."/>
            <person name="Yao Z."/>
            <person name="Ying F."/>
            <person name="Zhai J."/>
            <person name="Zhou L."/>
            <person name="Zuber A."/>
            <person name="Denarie J."/>
            <person name="Dixon R.A."/>
            <person name="May G.D."/>
            <person name="Schwartz D.C."/>
            <person name="Rogers J."/>
            <person name="Quetier F."/>
            <person name="Town C.D."/>
            <person name="Roe B.A."/>
        </authorList>
    </citation>
    <scope>NUCLEOTIDE SEQUENCE [LARGE SCALE GENOMIC DNA]</scope>
    <source>
        <strain evidence="1">A17</strain>
        <strain evidence="2 3">cv. Jemalong A17</strain>
    </source>
</reference>
<name>G7K9D1_MEDTR</name>